<feature type="domain" description="Amidase" evidence="2">
    <location>
        <begin position="15"/>
        <end position="445"/>
    </location>
</feature>
<reference evidence="3 4" key="1">
    <citation type="submission" date="2021-06" db="EMBL/GenBank/DDBJ databases">
        <authorList>
            <person name="Grouzdev D.S."/>
            <person name="Koziaeva V."/>
        </authorList>
    </citation>
    <scope>NUCLEOTIDE SEQUENCE [LARGE SCALE GENOMIC DNA]</scope>
    <source>
        <strain evidence="3 4">22</strain>
    </source>
</reference>
<dbReference type="InterPro" id="IPR000120">
    <property type="entry name" value="Amidase"/>
</dbReference>
<dbReference type="AlphaFoldDB" id="A0A947D6A7"/>
<evidence type="ECO:0000313" key="3">
    <source>
        <dbReference type="EMBL" id="MBT9291535.1"/>
    </source>
</evidence>
<accession>A0A947D6A7</accession>
<evidence type="ECO:0000256" key="1">
    <source>
        <dbReference type="ARBA" id="ARBA00009199"/>
    </source>
</evidence>
<dbReference type="Proteomes" id="UP000766595">
    <property type="component" value="Unassembled WGS sequence"/>
</dbReference>
<dbReference type="Gene3D" id="3.90.1300.10">
    <property type="entry name" value="Amidase signature (AS) domain"/>
    <property type="match status" value="1"/>
</dbReference>
<dbReference type="InterPro" id="IPR023631">
    <property type="entry name" value="Amidase_dom"/>
</dbReference>
<evidence type="ECO:0000259" key="2">
    <source>
        <dbReference type="Pfam" id="PF01425"/>
    </source>
</evidence>
<dbReference type="EMBL" id="JAHHZF010000009">
    <property type="protein sequence ID" value="MBT9291535.1"/>
    <property type="molecule type" value="Genomic_DNA"/>
</dbReference>
<dbReference type="Pfam" id="PF01425">
    <property type="entry name" value="Amidase"/>
    <property type="match status" value="1"/>
</dbReference>
<name>A0A947D6A7_9HYPH</name>
<sequence>MAAAIRSRALTASAAVAAAFDRIEALDGTLMAFCTLARDEAFARAAAIDAGIARGGAVGPLAGVPIAVKDLIATRGLRTTFGSPLYADFVPDESDVVVDRLEAAGAIVLGKTNVSEFGYGPVGHNPLFPTTRNPWNPALTSGGSSAGTAAAVASGMVPFGLGSDGGGSIRIPAALCGVVGVKASWGRVPLYPGCRDERYPGASGWESLEHIGPLSRTVADAALALDVMAGPTALDRHSIPAESAAFRIAPPETLRGLTIAFSGDLGFAAVDPEVRRIATDAALRLAAALGCRIEAVDPPIPDPQSAFEAIVALDTDREGLRRMAGERDYRFGGALGRLLAHPWSADDFTAAILARKTIANAMSRFMARFDLLLTPTTAVAAFAIDCEGPERIDGRPVLPSAWTPFSSLANLTGQPAATVPAGFTAAGLPVGLQIMGRHLGDATVLTACAAVEQLLPWRDRVPPLAVCARSADA</sequence>
<organism evidence="3 4">
    <name type="scientific">Prosthecodimorpha staleyi</name>
    <dbReference type="NCBI Taxonomy" id="2840188"/>
    <lineage>
        <taxon>Bacteria</taxon>
        <taxon>Pseudomonadati</taxon>
        <taxon>Pseudomonadota</taxon>
        <taxon>Alphaproteobacteria</taxon>
        <taxon>Hyphomicrobiales</taxon>
        <taxon>Ancalomicrobiaceae</taxon>
        <taxon>Prosthecodimorpha</taxon>
    </lineage>
</organism>
<dbReference type="PANTHER" id="PTHR11895">
    <property type="entry name" value="TRANSAMIDASE"/>
    <property type="match status" value="1"/>
</dbReference>
<dbReference type="InterPro" id="IPR036928">
    <property type="entry name" value="AS_sf"/>
</dbReference>
<dbReference type="GO" id="GO:0003824">
    <property type="term" value="F:catalytic activity"/>
    <property type="evidence" value="ECO:0007669"/>
    <property type="project" value="InterPro"/>
</dbReference>
<comment type="caution">
    <text evidence="3">The sequence shown here is derived from an EMBL/GenBank/DDBJ whole genome shotgun (WGS) entry which is preliminary data.</text>
</comment>
<dbReference type="SUPFAM" id="SSF75304">
    <property type="entry name" value="Amidase signature (AS) enzymes"/>
    <property type="match status" value="1"/>
</dbReference>
<gene>
    <name evidence="3" type="ORF">KL771_18865</name>
</gene>
<dbReference type="PANTHER" id="PTHR11895:SF7">
    <property type="entry name" value="GLUTAMYL-TRNA(GLN) AMIDOTRANSFERASE SUBUNIT A, MITOCHONDRIAL"/>
    <property type="match status" value="1"/>
</dbReference>
<protein>
    <submittedName>
        <fullName evidence="3">Amidase</fullName>
    </submittedName>
</protein>
<evidence type="ECO:0000313" key="4">
    <source>
        <dbReference type="Proteomes" id="UP000766595"/>
    </source>
</evidence>
<keyword evidence="4" id="KW-1185">Reference proteome</keyword>
<comment type="similarity">
    <text evidence="1">Belongs to the amidase family.</text>
</comment>
<proteinExistence type="inferred from homology"/>